<dbReference type="OrthoDB" id="9772660at2"/>
<sequence length="466" mass="51979">MSRKSLEDVIQSAGNTVDMLRNSQIGAYVYPVVPTEFSNWRDEQRAWRETAVLFDQSHHMVDLFIEGPDALKLLSDTAINSLGKFRVDTAKQYVPCSYDGHVIGDGILFYLAENKFVFVGRAPSANWLMFHAETGGYDVEVRKDDRSPGAPMGKAVTRVHYRYQIQGPNAQQVIEKLTGEPMPDIKFFNMGYITIKGRKVRALRHGMAGAPGLEIWGPYAEGPEIRDAILEAGAEFGIVPVGSRTYATNTLESGWIPSPLPAVYTGEKMKAYREWLPANGYEATGSIGGSFISRNIEDYYLTPFELGYGPFIKFDHDFIGREALEKIEPESQRRKVTLAWNGEDMAKIFASYFNGAENYKFFDLPLANYASSNYDAVLHDGETVGFSMFTGYSFNERIALSLATVDPRVEIGQEVKVVWGEPDGGTSKTTVERHKQIEVRAVVSPAPYSRVAREQYAAGWRTGGAE</sequence>
<dbReference type="InterPro" id="IPR028896">
    <property type="entry name" value="GcvT/YgfZ/DmdA"/>
</dbReference>
<keyword evidence="2" id="KW-0808">Transferase</keyword>
<comment type="caution">
    <text evidence="2">The sequence shown here is derived from an EMBL/GenBank/DDBJ whole genome shotgun (WGS) entry which is preliminary data.</text>
</comment>
<keyword evidence="3" id="KW-1185">Reference proteome</keyword>
<dbReference type="Pfam" id="PF01571">
    <property type="entry name" value="GCV_T"/>
    <property type="match status" value="1"/>
</dbReference>
<dbReference type="InterPro" id="IPR027266">
    <property type="entry name" value="TrmE/GcvT-like"/>
</dbReference>
<organism evidence="2 3">
    <name type="scientific">Marinicauda pacifica</name>
    <dbReference type="NCBI Taxonomy" id="1133559"/>
    <lineage>
        <taxon>Bacteria</taxon>
        <taxon>Pseudomonadati</taxon>
        <taxon>Pseudomonadota</taxon>
        <taxon>Alphaproteobacteria</taxon>
        <taxon>Maricaulales</taxon>
        <taxon>Maricaulaceae</taxon>
        <taxon>Marinicauda</taxon>
    </lineage>
</organism>
<dbReference type="PANTHER" id="PTHR43757">
    <property type="entry name" value="AMINOMETHYLTRANSFERASE"/>
    <property type="match status" value="1"/>
</dbReference>
<evidence type="ECO:0000259" key="1">
    <source>
        <dbReference type="Pfam" id="PF01571"/>
    </source>
</evidence>
<evidence type="ECO:0000313" key="3">
    <source>
        <dbReference type="Proteomes" id="UP000305451"/>
    </source>
</evidence>
<gene>
    <name evidence="2" type="ORF">E5162_05160</name>
</gene>
<dbReference type="GO" id="GO:0016740">
    <property type="term" value="F:transferase activity"/>
    <property type="evidence" value="ECO:0007669"/>
    <property type="project" value="UniProtKB-KW"/>
</dbReference>
<dbReference type="Proteomes" id="UP000305451">
    <property type="component" value="Unassembled WGS sequence"/>
</dbReference>
<dbReference type="PANTHER" id="PTHR43757:SF2">
    <property type="entry name" value="AMINOMETHYLTRANSFERASE, MITOCHONDRIAL"/>
    <property type="match status" value="1"/>
</dbReference>
<dbReference type="InterPro" id="IPR006222">
    <property type="entry name" value="GCVT_N"/>
</dbReference>
<protein>
    <submittedName>
        <fullName evidence="2">Aminomethyl transferase family protein</fullName>
    </submittedName>
</protein>
<dbReference type="EMBL" id="SRXV01000001">
    <property type="protein sequence ID" value="TGY94662.1"/>
    <property type="molecule type" value="Genomic_DNA"/>
</dbReference>
<dbReference type="Gene3D" id="3.30.1360.120">
    <property type="entry name" value="Probable tRNA modification gtpase trme, domain 1"/>
    <property type="match status" value="1"/>
</dbReference>
<evidence type="ECO:0000313" key="2">
    <source>
        <dbReference type="EMBL" id="TGY94662.1"/>
    </source>
</evidence>
<name>A0A4S2HGA7_9PROT</name>
<proteinExistence type="predicted"/>
<dbReference type="RefSeq" id="WP_135943859.1">
    <property type="nucleotide sequence ID" value="NZ_BMEI01000001.1"/>
</dbReference>
<reference evidence="2 3" key="1">
    <citation type="journal article" date="2013" name="Int. J. Syst. Evol. Microbiol.">
        <title>Marinicauda pacifica gen. nov., sp. nov., a prosthecate alphaproteobacterium of the family Hyphomonadaceae isolated from deep seawater.</title>
        <authorList>
            <person name="Zhang X.Y."/>
            <person name="Li G.W."/>
            <person name="Wang C.S."/>
            <person name="Zhang Y.J."/>
            <person name="Xu X.W."/>
            <person name="Li H."/>
            <person name="Liu A."/>
            <person name="Liu C."/>
            <person name="Xie B.B."/>
            <person name="Qin Q.L."/>
            <person name="Xu Z."/>
            <person name="Chen X.L."/>
            <person name="Zhou B.C."/>
            <person name="Zhang Y.Z."/>
        </authorList>
    </citation>
    <scope>NUCLEOTIDE SEQUENCE [LARGE SCALE GENOMIC DNA]</scope>
    <source>
        <strain evidence="2 3">P-1 km-3</strain>
    </source>
</reference>
<accession>A0A4S2HGA7</accession>
<feature type="domain" description="GCVT N-terminal" evidence="1">
    <location>
        <begin position="35"/>
        <end position="256"/>
    </location>
</feature>
<dbReference type="SUPFAM" id="SSF103025">
    <property type="entry name" value="Folate-binding domain"/>
    <property type="match status" value="1"/>
</dbReference>
<dbReference type="AlphaFoldDB" id="A0A4S2HGA7"/>